<keyword evidence="2" id="KW-1003">Cell membrane</keyword>
<gene>
    <name evidence="8" type="ORF">M0L44_05620</name>
</gene>
<dbReference type="Proteomes" id="UP001204851">
    <property type="component" value="Unassembled WGS sequence"/>
</dbReference>
<keyword evidence="6 8" id="KW-0449">Lipoprotein</keyword>
<evidence type="ECO:0000313" key="8">
    <source>
        <dbReference type="EMBL" id="MCO5976197.1"/>
    </source>
</evidence>
<proteinExistence type="inferred from homology"/>
<dbReference type="EMBL" id="JAMXMC010000003">
    <property type="protein sequence ID" value="MCO5976197.1"/>
    <property type="molecule type" value="Genomic_DNA"/>
</dbReference>
<name>A0ABT1BLD0_9BURK</name>
<comment type="similarity">
    <text evidence="1">Belongs to the EcnA/EcnB lipoprotein family.</text>
</comment>
<keyword evidence="4" id="KW-0472">Membrane</keyword>
<keyword evidence="3 7" id="KW-0732">Signal</keyword>
<organism evidence="8 9">
    <name type="scientific">Ideonella oryzae</name>
    <dbReference type="NCBI Taxonomy" id="2937441"/>
    <lineage>
        <taxon>Bacteria</taxon>
        <taxon>Pseudomonadati</taxon>
        <taxon>Pseudomonadota</taxon>
        <taxon>Betaproteobacteria</taxon>
        <taxon>Burkholderiales</taxon>
        <taxon>Sphaerotilaceae</taxon>
        <taxon>Ideonella</taxon>
    </lineage>
</organism>
<evidence type="ECO:0000256" key="2">
    <source>
        <dbReference type="ARBA" id="ARBA00022475"/>
    </source>
</evidence>
<dbReference type="PROSITE" id="PS51257">
    <property type="entry name" value="PROKAR_LIPOPROTEIN"/>
    <property type="match status" value="1"/>
</dbReference>
<reference evidence="8 9" key="1">
    <citation type="submission" date="2022-06" db="EMBL/GenBank/DDBJ databases">
        <title>Ideonella sp. NS12-5 Genome sequencing and assembly.</title>
        <authorList>
            <person name="Jung Y."/>
        </authorList>
    </citation>
    <scope>NUCLEOTIDE SEQUENCE [LARGE SCALE GENOMIC DNA]</scope>
    <source>
        <strain evidence="8 9">NS12-5</strain>
    </source>
</reference>
<evidence type="ECO:0000256" key="7">
    <source>
        <dbReference type="SAM" id="SignalP"/>
    </source>
</evidence>
<feature type="chain" id="PRO_5045405623" evidence="7">
    <location>
        <begin position="19"/>
        <end position="44"/>
    </location>
</feature>
<protein>
    <submittedName>
        <fullName evidence="8">Entericidin A/B family lipoprotein</fullName>
    </submittedName>
</protein>
<sequence>MKKLLFVLAGLSVVLLTACNTIEGMGKDIQKAGESIEGAAAKKK</sequence>
<feature type="signal peptide" evidence="7">
    <location>
        <begin position="1"/>
        <end position="18"/>
    </location>
</feature>
<keyword evidence="9" id="KW-1185">Reference proteome</keyword>
<evidence type="ECO:0000256" key="3">
    <source>
        <dbReference type="ARBA" id="ARBA00022729"/>
    </source>
</evidence>
<dbReference type="Pfam" id="PF08085">
    <property type="entry name" value="Entericidin"/>
    <property type="match status" value="1"/>
</dbReference>
<evidence type="ECO:0000313" key="9">
    <source>
        <dbReference type="Proteomes" id="UP001204851"/>
    </source>
</evidence>
<dbReference type="InterPro" id="IPR012556">
    <property type="entry name" value="Entericidin"/>
</dbReference>
<evidence type="ECO:0000256" key="5">
    <source>
        <dbReference type="ARBA" id="ARBA00023139"/>
    </source>
</evidence>
<keyword evidence="5" id="KW-0564">Palmitate</keyword>
<comment type="caution">
    <text evidence="8">The sequence shown here is derived from an EMBL/GenBank/DDBJ whole genome shotgun (WGS) entry which is preliminary data.</text>
</comment>
<accession>A0ABT1BLD0</accession>
<evidence type="ECO:0000256" key="4">
    <source>
        <dbReference type="ARBA" id="ARBA00023136"/>
    </source>
</evidence>
<evidence type="ECO:0000256" key="6">
    <source>
        <dbReference type="ARBA" id="ARBA00023288"/>
    </source>
</evidence>
<evidence type="ECO:0000256" key="1">
    <source>
        <dbReference type="ARBA" id="ARBA00010296"/>
    </source>
</evidence>